<sequence length="320" mass="36019">MTKIHQKRLRKYSLVFSLFLTLNIFAATAITLPKGEQKSATGITHSFLVTGPKTCIVNEQSEITWQINRGSRDGYVLANGNVLITFSRDVTEYDKNQKVVWSYKLSKENKEISTAQRLPNGNTLLVENGAKPRLLEVDAQVKIILEVKLQPETNNAHMQSRMARKLPNGNYIVPHLLAFAVKEYNSQGEVVNVIKTDLEELGGRKRRNWPFTGILLENGNFLINLTNGNKTVEMTRDGKVVWKADNTTSGGRFADPCGGQQLDNGNRVIGSYGQRKADKARIFELDKDKKVVWEFFHPQIKGHEVHILTTNGKAESGKLR</sequence>
<dbReference type="STRING" id="313628.LNTAR_08001"/>
<gene>
    <name evidence="2" type="ORF">LNTAR_08001</name>
</gene>
<dbReference type="eggNOG" id="COG1520">
    <property type="taxonomic scope" value="Bacteria"/>
</dbReference>
<proteinExistence type="predicted"/>
<evidence type="ECO:0000313" key="3">
    <source>
        <dbReference type="Proteomes" id="UP000004947"/>
    </source>
</evidence>
<dbReference type="InterPro" id="IPR054550">
    <property type="entry name" value="Mala_s_1-like"/>
</dbReference>
<dbReference type="Pfam" id="PF22701">
    <property type="entry name" value="Mala_s_1-like"/>
    <property type="match status" value="1"/>
</dbReference>
<protein>
    <submittedName>
        <fullName evidence="2">Uncharacterized protein</fullName>
    </submittedName>
</protein>
<keyword evidence="3" id="KW-1185">Reference proteome</keyword>
<comment type="caution">
    <text evidence="2">The sequence shown here is derived from an EMBL/GenBank/DDBJ whole genome shotgun (WGS) entry which is preliminary data.</text>
</comment>
<dbReference type="PANTHER" id="PTHR35340">
    <property type="entry name" value="PQQ ENZYME REPEAT PROTEIN-RELATED"/>
    <property type="match status" value="1"/>
</dbReference>
<dbReference type="PANTHER" id="PTHR35340:SF5">
    <property type="entry name" value="ASST-DOMAIN-CONTAINING PROTEIN"/>
    <property type="match status" value="1"/>
</dbReference>
<dbReference type="Proteomes" id="UP000004947">
    <property type="component" value="Unassembled WGS sequence"/>
</dbReference>
<name>A6DTR5_9BACT</name>
<feature type="signal peptide" evidence="1">
    <location>
        <begin position="1"/>
        <end position="26"/>
    </location>
</feature>
<dbReference type="RefSeq" id="WP_007281212.1">
    <property type="nucleotide sequence ID" value="NZ_ABCK01000040.1"/>
</dbReference>
<reference evidence="2 3" key="1">
    <citation type="journal article" date="2010" name="J. Bacteriol.">
        <title>Genome sequence of Lentisphaera araneosa HTCC2155T, the type species of the order Lentisphaerales in the phylum Lentisphaerae.</title>
        <authorList>
            <person name="Thrash J.C."/>
            <person name="Cho J.C."/>
            <person name="Vergin K.L."/>
            <person name="Morris R.M."/>
            <person name="Giovannoni S.J."/>
        </authorList>
    </citation>
    <scope>NUCLEOTIDE SEQUENCE [LARGE SCALE GENOMIC DNA]</scope>
    <source>
        <strain evidence="2 3">HTCC2155</strain>
    </source>
</reference>
<evidence type="ECO:0000256" key="1">
    <source>
        <dbReference type="SAM" id="SignalP"/>
    </source>
</evidence>
<dbReference type="AlphaFoldDB" id="A6DTR5"/>
<dbReference type="InterPro" id="IPR053143">
    <property type="entry name" value="Arylsulfate_ST"/>
</dbReference>
<evidence type="ECO:0000313" key="2">
    <source>
        <dbReference type="EMBL" id="EDM24992.1"/>
    </source>
</evidence>
<feature type="chain" id="PRO_5002694782" evidence="1">
    <location>
        <begin position="27"/>
        <end position="320"/>
    </location>
</feature>
<organism evidence="2 3">
    <name type="scientific">Lentisphaera araneosa HTCC2155</name>
    <dbReference type="NCBI Taxonomy" id="313628"/>
    <lineage>
        <taxon>Bacteria</taxon>
        <taxon>Pseudomonadati</taxon>
        <taxon>Lentisphaerota</taxon>
        <taxon>Lentisphaeria</taxon>
        <taxon>Lentisphaerales</taxon>
        <taxon>Lentisphaeraceae</taxon>
        <taxon>Lentisphaera</taxon>
    </lineage>
</organism>
<accession>A6DTR5</accession>
<dbReference type="EMBL" id="ABCK01000040">
    <property type="protein sequence ID" value="EDM24992.1"/>
    <property type="molecule type" value="Genomic_DNA"/>
</dbReference>
<keyword evidence="1" id="KW-0732">Signal</keyword>